<keyword evidence="2" id="KW-1185">Reference proteome</keyword>
<organism evidence="1 2">
    <name type="scientific">Bradyrhizobium iriomotense</name>
    <dbReference type="NCBI Taxonomy" id="441950"/>
    <lineage>
        <taxon>Bacteria</taxon>
        <taxon>Pseudomonadati</taxon>
        <taxon>Pseudomonadota</taxon>
        <taxon>Alphaproteobacteria</taxon>
        <taxon>Hyphomicrobiales</taxon>
        <taxon>Nitrobacteraceae</taxon>
        <taxon>Bradyrhizobium</taxon>
    </lineage>
</organism>
<reference evidence="2" key="1">
    <citation type="journal article" date="2019" name="Int. J. Syst. Evol. Microbiol.">
        <title>The Global Catalogue of Microorganisms (GCM) 10K type strain sequencing project: providing services to taxonomists for standard genome sequencing and annotation.</title>
        <authorList>
            <consortium name="The Broad Institute Genomics Platform"/>
            <consortium name="The Broad Institute Genome Sequencing Center for Infectious Disease"/>
            <person name="Wu L."/>
            <person name="Ma J."/>
        </authorList>
    </citation>
    <scope>NUCLEOTIDE SEQUENCE [LARGE SCALE GENOMIC DNA]</scope>
    <source>
        <strain evidence="2">NBRC 102520</strain>
    </source>
</reference>
<sequence>MELAEQACRDYPYSAIAWMEAGWTNLYCARPRRAIDCIRQAQALSPRDPTEHDRVGVTASALNQLGDHEQAIAAARQAIRLNGNVPGHHRALITALAMSDRIEEARQSCEGLLVVEPTFRISEWDKRLRWVPEAKATALKAYRLAGLPE</sequence>
<dbReference type="Proteomes" id="UP001156905">
    <property type="component" value="Unassembled WGS sequence"/>
</dbReference>
<dbReference type="InterPro" id="IPR011990">
    <property type="entry name" value="TPR-like_helical_dom_sf"/>
</dbReference>
<dbReference type="Pfam" id="PF13181">
    <property type="entry name" value="TPR_8"/>
    <property type="match status" value="1"/>
</dbReference>
<dbReference type="SUPFAM" id="SSF48452">
    <property type="entry name" value="TPR-like"/>
    <property type="match status" value="1"/>
</dbReference>
<name>A0ABQ6BBL8_9BRAD</name>
<dbReference type="InterPro" id="IPR019734">
    <property type="entry name" value="TPR_rpt"/>
</dbReference>
<comment type="caution">
    <text evidence="1">The sequence shown here is derived from an EMBL/GenBank/DDBJ whole genome shotgun (WGS) entry which is preliminary data.</text>
</comment>
<evidence type="ECO:0000313" key="1">
    <source>
        <dbReference type="EMBL" id="GLR90814.1"/>
    </source>
</evidence>
<dbReference type="RefSeq" id="WP_284273890.1">
    <property type="nucleotide sequence ID" value="NZ_BSOW01000038.1"/>
</dbReference>
<accession>A0ABQ6BBL8</accession>
<proteinExistence type="predicted"/>
<protein>
    <recommendedName>
        <fullName evidence="3">Tetratricopeptide repeat protein</fullName>
    </recommendedName>
</protein>
<evidence type="ECO:0008006" key="3">
    <source>
        <dbReference type="Google" id="ProtNLM"/>
    </source>
</evidence>
<dbReference type="EMBL" id="BSOW01000038">
    <property type="protein sequence ID" value="GLR90814.1"/>
    <property type="molecule type" value="Genomic_DNA"/>
</dbReference>
<evidence type="ECO:0000313" key="2">
    <source>
        <dbReference type="Proteomes" id="UP001156905"/>
    </source>
</evidence>
<dbReference type="Gene3D" id="1.25.40.10">
    <property type="entry name" value="Tetratricopeptide repeat domain"/>
    <property type="match status" value="1"/>
</dbReference>
<gene>
    <name evidence="1" type="ORF">GCM10007857_75300</name>
</gene>